<evidence type="ECO:0000313" key="4">
    <source>
        <dbReference type="Proteomes" id="UP000035034"/>
    </source>
</evidence>
<dbReference type="EMBL" id="BAEH01000083">
    <property type="protein sequence ID" value="GAB19371.1"/>
    <property type="molecule type" value="Genomic_DNA"/>
</dbReference>
<dbReference type="eggNOG" id="COG0732">
    <property type="taxonomic scope" value="Bacteria"/>
</dbReference>
<dbReference type="SUPFAM" id="SSF116734">
    <property type="entry name" value="DNA methylase specificity domain"/>
    <property type="match status" value="2"/>
</dbReference>
<dbReference type="PANTHER" id="PTHR43140:SF1">
    <property type="entry name" value="TYPE I RESTRICTION ENZYME ECOKI SPECIFICITY SUBUNIT"/>
    <property type="match status" value="1"/>
</dbReference>
<organism evidence="3 4">
    <name type="scientific">Gordonia effusa NBRC 100432</name>
    <dbReference type="NCBI Taxonomy" id="1077974"/>
    <lineage>
        <taxon>Bacteria</taxon>
        <taxon>Bacillati</taxon>
        <taxon>Actinomycetota</taxon>
        <taxon>Actinomycetes</taxon>
        <taxon>Mycobacteriales</taxon>
        <taxon>Gordoniaceae</taxon>
        <taxon>Gordonia</taxon>
    </lineage>
</organism>
<sequence>PYLAKYWLADRPGTAGGDIHVYRPEAGVDPRYLQYVVGSRNFVRFAEAASKGTKMPRVEWTSLREYPVVQFPPEVQRGIADFLDRETANIDAVLTRMDLLSNALRHRTRSTQTRAVFGLASGQRSSAADAHSPLSGVPEHWGRTKFGYDFTESSERNGENPPGPLLSISEYRGVELNTRTEGQQASLDVSKYRVVRPGQLAANMMWLNHGGLGVSSLTGYISPDYKAFWISDRFEPRYVHHLFRSSRYIDYFAAIATGVRPNAQRVTKTMLDATPVPLPPLDEQIKIADQLDEATARVDAMLAKVADLKALLLERRAALITDVVTGRKAVA</sequence>
<dbReference type="InterPro" id="IPR051212">
    <property type="entry name" value="Type-I_RE_S_subunit"/>
</dbReference>
<evidence type="ECO:0000256" key="1">
    <source>
        <dbReference type="ARBA" id="ARBA00022747"/>
    </source>
</evidence>
<name>H0R2S0_9ACTN</name>
<comment type="caution">
    <text evidence="3">The sequence shown here is derived from an EMBL/GenBank/DDBJ whole genome shotgun (WGS) entry which is preliminary data.</text>
</comment>
<dbReference type="AlphaFoldDB" id="H0R2S0"/>
<feature type="non-terminal residue" evidence="3">
    <location>
        <position position="1"/>
    </location>
</feature>
<dbReference type="Proteomes" id="UP000035034">
    <property type="component" value="Unassembled WGS sequence"/>
</dbReference>
<gene>
    <name evidence="3" type="ORF">GOEFS_083_00010</name>
</gene>
<evidence type="ECO:0000313" key="3">
    <source>
        <dbReference type="EMBL" id="GAB19371.1"/>
    </source>
</evidence>
<accession>H0R2S0</accession>
<dbReference type="GO" id="GO:0009307">
    <property type="term" value="P:DNA restriction-modification system"/>
    <property type="evidence" value="ECO:0007669"/>
    <property type="project" value="UniProtKB-KW"/>
</dbReference>
<keyword evidence="1" id="KW-0680">Restriction system</keyword>
<dbReference type="InterPro" id="IPR044946">
    <property type="entry name" value="Restrct_endonuc_typeI_TRD_sf"/>
</dbReference>
<dbReference type="PANTHER" id="PTHR43140">
    <property type="entry name" value="TYPE-1 RESTRICTION ENZYME ECOKI SPECIFICITY PROTEIN"/>
    <property type="match status" value="1"/>
</dbReference>
<reference evidence="3 4" key="1">
    <citation type="submission" date="2011-12" db="EMBL/GenBank/DDBJ databases">
        <title>Whole genome shotgun sequence of Gordonia effusa NBRC 100432.</title>
        <authorList>
            <person name="Yoshida I."/>
            <person name="Takarada H."/>
            <person name="Hosoyama A."/>
            <person name="Tsuchikane K."/>
            <person name="Katsumata H."/>
            <person name="Yamazaki S."/>
            <person name="Fujita N."/>
        </authorList>
    </citation>
    <scope>NUCLEOTIDE SEQUENCE [LARGE SCALE GENOMIC DNA]</scope>
    <source>
        <strain evidence="3 4">NBRC 100432</strain>
    </source>
</reference>
<proteinExistence type="predicted"/>
<dbReference type="Gene3D" id="3.90.220.20">
    <property type="entry name" value="DNA methylase specificity domains"/>
    <property type="match status" value="2"/>
</dbReference>
<dbReference type="STRING" id="1077974.GOEFS_083_00010"/>
<evidence type="ECO:0000256" key="2">
    <source>
        <dbReference type="ARBA" id="ARBA00023125"/>
    </source>
</evidence>
<keyword evidence="4" id="KW-1185">Reference proteome</keyword>
<evidence type="ECO:0008006" key="5">
    <source>
        <dbReference type="Google" id="ProtNLM"/>
    </source>
</evidence>
<dbReference type="RefSeq" id="WP_007318706.1">
    <property type="nucleotide sequence ID" value="NZ_BAEH01000083.1"/>
</dbReference>
<dbReference type="GO" id="GO:0003677">
    <property type="term" value="F:DNA binding"/>
    <property type="evidence" value="ECO:0007669"/>
    <property type="project" value="UniProtKB-KW"/>
</dbReference>
<protein>
    <recommendedName>
        <fullName evidence="5">Restriction endonuclease subunit S</fullName>
    </recommendedName>
</protein>
<keyword evidence="2" id="KW-0238">DNA-binding</keyword>